<protein>
    <submittedName>
        <fullName evidence="2">Uncharacterized protein</fullName>
    </submittedName>
</protein>
<evidence type="ECO:0000313" key="3">
    <source>
        <dbReference type="Proteomes" id="UP000253961"/>
    </source>
</evidence>
<keyword evidence="1" id="KW-0812">Transmembrane</keyword>
<dbReference type="EMBL" id="QPKV01000006">
    <property type="protein sequence ID" value="RDC55452.1"/>
    <property type="molecule type" value="Genomic_DNA"/>
</dbReference>
<name>A0A369PT36_9SPHI</name>
<evidence type="ECO:0000256" key="1">
    <source>
        <dbReference type="SAM" id="Phobius"/>
    </source>
</evidence>
<dbReference type="AlphaFoldDB" id="A0A369PT36"/>
<organism evidence="2 3">
    <name type="scientific">Pedobacter chinensis</name>
    <dbReference type="NCBI Taxonomy" id="2282421"/>
    <lineage>
        <taxon>Bacteria</taxon>
        <taxon>Pseudomonadati</taxon>
        <taxon>Bacteroidota</taxon>
        <taxon>Sphingobacteriia</taxon>
        <taxon>Sphingobacteriales</taxon>
        <taxon>Sphingobacteriaceae</taxon>
        <taxon>Pedobacter</taxon>
    </lineage>
</organism>
<accession>A0A369PT36</accession>
<sequence>MKKLLILVMACYGLNARSQMNDSKDFLYLYSDSTIYANRVTMRPDFSGTWSLRADSRRIPLEQVKFFNNEDGFYANTRKVDFFNSVSFAERIIEGKINLYQEVSYNSHPFDDEFYRFQTRRRQAVNTRMFYNKHFADLKKVTYNNLIIDMADRSESIDLLKGYRKSMRIGTAMYIGAGAAIIASAITLFANSGFKQIGTGTGNMPIYKNDSSTGSFLLMGLGGGLGIGGFLIQSSGSKNIERAIDAYNR</sequence>
<reference evidence="2 3" key="1">
    <citation type="submission" date="2018-07" db="EMBL/GenBank/DDBJ databases">
        <title>Pedobacter sp. nov., isolated from soil.</title>
        <authorList>
            <person name="Zhou L.Y."/>
            <person name="Du Z.J."/>
        </authorList>
    </citation>
    <scope>NUCLEOTIDE SEQUENCE [LARGE SCALE GENOMIC DNA]</scope>
    <source>
        <strain evidence="2 3">JDX94</strain>
    </source>
</reference>
<keyword evidence="1" id="KW-1133">Transmembrane helix</keyword>
<keyword evidence="1" id="KW-0472">Membrane</keyword>
<keyword evidence="3" id="KW-1185">Reference proteome</keyword>
<dbReference type="OrthoDB" id="791508at2"/>
<comment type="caution">
    <text evidence="2">The sequence shown here is derived from an EMBL/GenBank/DDBJ whole genome shotgun (WGS) entry which is preliminary data.</text>
</comment>
<proteinExistence type="predicted"/>
<dbReference type="Proteomes" id="UP000253961">
    <property type="component" value="Unassembled WGS sequence"/>
</dbReference>
<evidence type="ECO:0000313" key="2">
    <source>
        <dbReference type="EMBL" id="RDC55452.1"/>
    </source>
</evidence>
<feature type="transmembrane region" description="Helical" evidence="1">
    <location>
        <begin position="214"/>
        <end position="232"/>
    </location>
</feature>
<dbReference type="RefSeq" id="WP_115403494.1">
    <property type="nucleotide sequence ID" value="NZ_QPKV01000006.1"/>
</dbReference>
<gene>
    <name evidence="2" type="ORF">DU508_14280</name>
</gene>
<feature type="transmembrane region" description="Helical" evidence="1">
    <location>
        <begin position="171"/>
        <end position="194"/>
    </location>
</feature>